<comment type="cofactor">
    <cofactor evidence="1">
        <name>[4Fe-4S] cluster</name>
        <dbReference type="ChEBI" id="CHEBI:49883"/>
    </cofactor>
</comment>
<dbReference type="InterPro" id="IPR058240">
    <property type="entry name" value="rSAM_sf"/>
</dbReference>
<keyword evidence="3" id="KW-0479">Metal-binding</keyword>
<dbReference type="SUPFAM" id="SSF102114">
    <property type="entry name" value="Radical SAM enzymes"/>
    <property type="match status" value="1"/>
</dbReference>
<dbReference type="NCBIfam" id="TIGR03916">
    <property type="entry name" value="rSAM_link_UDG"/>
    <property type="match status" value="1"/>
</dbReference>
<evidence type="ECO:0000256" key="2">
    <source>
        <dbReference type="ARBA" id="ARBA00022691"/>
    </source>
</evidence>
<dbReference type="Proteomes" id="UP000326509">
    <property type="component" value="Unassembled WGS sequence"/>
</dbReference>
<evidence type="ECO:0000256" key="1">
    <source>
        <dbReference type="ARBA" id="ARBA00001966"/>
    </source>
</evidence>
<feature type="domain" description="Radical SAM core" evidence="6">
    <location>
        <begin position="62"/>
        <end position="199"/>
    </location>
</feature>
<accession>A0A5J4J3I9</accession>
<dbReference type="OrthoDB" id="9801154at2"/>
<dbReference type="GO" id="GO:0051536">
    <property type="term" value="F:iron-sulfur cluster binding"/>
    <property type="evidence" value="ECO:0007669"/>
    <property type="project" value="UniProtKB-KW"/>
</dbReference>
<dbReference type="SFLD" id="SFLDG01102">
    <property type="entry name" value="Uncharacterised_Radical_SAM_Su"/>
    <property type="match status" value="1"/>
</dbReference>
<dbReference type="SFLD" id="SFLDS00029">
    <property type="entry name" value="Radical_SAM"/>
    <property type="match status" value="1"/>
</dbReference>
<reference evidence="7 8" key="1">
    <citation type="submission" date="2019-08" db="EMBL/GenBank/DDBJ databases">
        <title>Draft genome sequence of Ulvibacter marinus type strain NBRC 109484.</title>
        <authorList>
            <person name="Kawano K."/>
            <person name="Ushijima N."/>
            <person name="Kihara M."/>
            <person name="Itoh H."/>
        </authorList>
    </citation>
    <scope>NUCLEOTIDE SEQUENCE [LARGE SCALE GENOMIC DNA]</scope>
    <source>
        <strain evidence="7 8">NBRC 109484</strain>
    </source>
</reference>
<dbReference type="GO" id="GO:0046872">
    <property type="term" value="F:metal ion binding"/>
    <property type="evidence" value="ECO:0007669"/>
    <property type="project" value="UniProtKB-KW"/>
</dbReference>
<gene>
    <name evidence="7" type="ORF">ULMA_27060</name>
</gene>
<dbReference type="AlphaFoldDB" id="A0A5J4J3I9"/>
<dbReference type="Gene3D" id="3.20.20.70">
    <property type="entry name" value="Aldolase class I"/>
    <property type="match status" value="1"/>
</dbReference>
<name>A0A5J4J3I9_9FLAO</name>
<dbReference type="RefSeq" id="WP_151675031.1">
    <property type="nucleotide sequence ID" value="NZ_BKCG01000009.1"/>
</dbReference>
<protein>
    <submittedName>
        <fullName evidence="7">Putative DNA modification/repair radical SAM protein</fullName>
    </submittedName>
</protein>
<keyword evidence="8" id="KW-1185">Reference proteome</keyword>
<dbReference type="EMBL" id="BKCG01000009">
    <property type="protein sequence ID" value="GER60598.1"/>
    <property type="molecule type" value="Genomic_DNA"/>
</dbReference>
<dbReference type="PANTHER" id="PTHR21180:SF9">
    <property type="entry name" value="TYPE II SECRETION SYSTEM PROTEIN K"/>
    <property type="match status" value="1"/>
</dbReference>
<organism evidence="7 8">
    <name type="scientific">Patiriisocius marinus</name>
    <dbReference type="NCBI Taxonomy" id="1397112"/>
    <lineage>
        <taxon>Bacteria</taxon>
        <taxon>Pseudomonadati</taxon>
        <taxon>Bacteroidota</taxon>
        <taxon>Flavobacteriia</taxon>
        <taxon>Flavobacteriales</taxon>
        <taxon>Flavobacteriaceae</taxon>
        <taxon>Patiriisocius</taxon>
    </lineage>
</organism>
<evidence type="ECO:0000313" key="7">
    <source>
        <dbReference type="EMBL" id="GER60598.1"/>
    </source>
</evidence>
<dbReference type="InterPro" id="IPR007197">
    <property type="entry name" value="rSAM"/>
</dbReference>
<evidence type="ECO:0000256" key="5">
    <source>
        <dbReference type="ARBA" id="ARBA00023014"/>
    </source>
</evidence>
<dbReference type="Pfam" id="PF04055">
    <property type="entry name" value="Radical_SAM"/>
    <property type="match status" value="1"/>
</dbReference>
<dbReference type="SUPFAM" id="SSF47781">
    <property type="entry name" value="RuvA domain 2-like"/>
    <property type="match status" value="1"/>
</dbReference>
<dbReference type="InterPro" id="IPR023874">
    <property type="entry name" value="DNA_rSAM_put"/>
</dbReference>
<keyword evidence="2" id="KW-0949">S-adenosyl-L-methionine</keyword>
<evidence type="ECO:0000256" key="4">
    <source>
        <dbReference type="ARBA" id="ARBA00023004"/>
    </source>
</evidence>
<dbReference type="GO" id="GO:0003824">
    <property type="term" value="F:catalytic activity"/>
    <property type="evidence" value="ECO:0007669"/>
    <property type="project" value="InterPro"/>
</dbReference>
<dbReference type="CDD" id="cd01335">
    <property type="entry name" value="Radical_SAM"/>
    <property type="match status" value="1"/>
</dbReference>
<keyword evidence="5" id="KW-0411">Iron-sulfur</keyword>
<sequence length="427" mass="48716">MNFERIKEKLNILADAAKYDVSCSSSGSKRANKDKGLGDSSGMGICHTYTEDGRCVSLLKILLTNHCIFDCAYCVTRKSNDIKRAAFKVQEVVDLTINFYRRNYIEGLFLSSGIFKNADYTMERLVAVAKKLRLEENFNGYIHLKSIPGASDELMREAGLYADRLSVNIEIPSVKGLKLLAPDKNRADFIKPMEKVKNEIIQYKAEKKIIKNTPIYAPAGQSTQMIIGATNETDAEIMYTSASFYKNFNLKRVYYSGYVPISYDSRLPSIGTEVPMMRENRLYQTDWLLRFYGFDIRELLNKDTPNLDMDIDPKLSWALRNLNLFPIDINKADKHMLARIPGLGMKSVNKIINARRFRKLNWEHLKAIGAAVNRAKYFMTCDSRVYETRDLTAAQIKGLILSNSSSKYRKTLNNQLNLFDTVKPLSV</sequence>
<comment type="caution">
    <text evidence="7">The sequence shown here is derived from an EMBL/GenBank/DDBJ whole genome shotgun (WGS) entry which is preliminary data.</text>
</comment>
<proteinExistence type="predicted"/>
<dbReference type="InterPro" id="IPR010994">
    <property type="entry name" value="RuvA_2-like"/>
</dbReference>
<dbReference type="PANTHER" id="PTHR21180">
    <property type="entry name" value="ENDONUCLEASE/EXONUCLEASE/PHOSPHATASE FAMILY DOMAIN-CONTAINING PROTEIN 1"/>
    <property type="match status" value="1"/>
</dbReference>
<evidence type="ECO:0000313" key="8">
    <source>
        <dbReference type="Proteomes" id="UP000326509"/>
    </source>
</evidence>
<dbReference type="InterPro" id="IPR051675">
    <property type="entry name" value="Endo/Exo/Phosphatase_dom_1"/>
</dbReference>
<evidence type="ECO:0000256" key="3">
    <source>
        <dbReference type="ARBA" id="ARBA00022723"/>
    </source>
</evidence>
<dbReference type="InterPro" id="IPR013785">
    <property type="entry name" value="Aldolase_TIM"/>
</dbReference>
<evidence type="ECO:0000259" key="6">
    <source>
        <dbReference type="Pfam" id="PF04055"/>
    </source>
</evidence>
<keyword evidence="4" id="KW-0408">Iron</keyword>